<gene>
    <name evidence="1" type="ORF">BJ878DRAFT_464348</name>
</gene>
<dbReference type="InterPro" id="IPR029069">
    <property type="entry name" value="HotDog_dom_sf"/>
</dbReference>
<organism evidence="1 2">
    <name type="scientific">Calycina marina</name>
    <dbReference type="NCBI Taxonomy" id="1763456"/>
    <lineage>
        <taxon>Eukaryota</taxon>
        <taxon>Fungi</taxon>
        <taxon>Dikarya</taxon>
        <taxon>Ascomycota</taxon>
        <taxon>Pezizomycotina</taxon>
        <taxon>Leotiomycetes</taxon>
        <taxon>Helotiales</taxon>
        <taxon>Pezizellaceae</taxon>
        <taxon>Calycina</taxon>
    </lineage>
</organism>
<evidence type="ECO:0000313" key="1">
    <source>
        <dbReference type="EMBL" id="KAG9242451.1"/>
    </source>
</evidence>
<reference evidence="1" key="1">
    <citation type="journal article" date="2021" name="IMA Fungus">
        <title>Genomic characterization of three marine fungi, including Emericellopsis atlantica sp. nov. with signatures of a generalist lifestyle and marine biomass degradation.</title>
        <authorList>
            <person name="Hagestad O.C."/>
            <person name="Hou L."/>
            <person name="Andersen J.H."/>
            <person name="Hansen E.H."/>
            <person name="Altermark B."/>
            <person name="Li C."/>
            <person name="Kuhnert E."/>
            <person name="Cox R.J."/>
            <person name="Crous P.W."/>
            <person name="Spatafora J.W."/>
            <person name="Lail K."/>
            <person name="Amirebrahimi M."/>
            <person name="Lipzen A."/>
            <person name="Pangilinan J."/>
            <person name="Andreopoulos W."/>
            <person name="Hayes R.D."/>
            <person name="Ng V."/>
            <person name="Grigoriev I.V."/>
            <person name="Jackson S.A."/>
            <person name="Sutton T.D.S."/>
            <person name="Dobson A.D.W."/>
            <person name="Rama T."/>
        </authorList>
    </citation>
    <scope>NUCLEOTIDE SEQUENCE</scope>
    <source>
        <strain evidence="1">TRa3180A</strain>
    </source>
</reference>
<keyword evidence="2" id="KW-1185">Reference proteome</keyword>
<dbReference type="CDD" id="cd00586">
    <property type="entry name" value="4HBT"/>
    <property type="match status" value="1"/>
</dbReference>
<dbReference type="EMBL" id="MU254072">
    <property type="protein sequence ID" value="KAG9242451.1"/>
    <property type="molecule type" value="Genomic_DNA"/>
</dbReference>
<proteinExistence type="predicted"/>
<dbReference type="PANTHER" id="PTHR31793">
    <property type="entry name" value="4-HYDROXYBENZOYL-COA THIOESTERASE FAMILY MEMBER"/>
    <property type="match status" value="1"/>
</dbReference>
<comment type="caution">
    <text evidence="1">The sequence shown here is derived from an EMBL/GenBank/DDBJ whole genome shotgun (WGS) entry which is preliminary data.</text>
</comment>
<dbReference type="Gene3D" id="3.10.129.10">
    <property type="entry name" value="Hotdog Thioesterase"/>
    <property type="match status" value="1"/>
</dbReference>
<dbReference type="PANTHER" id="PTHR31793:SF39">
    <property type="entry name" value="THIOESTERASE_THIOL ESTER DEHYDRASE-ISOMERASE"/>
    <property type="match status" value="1"/>
</dbReference>
<dbReference type="AlphaFoldDB" id="A0A9P7YZ85"/>
<dbReference type="InterPro" id="IPR050563">
    <property type="entry name" value="4-hydroxybenzoyl-CoA_TE"/>
</dbReference>
<dbReference type="Proteomes" id="UP000887226">
    <property type="component" value="Unassembled WGS sequence"/>
</dbReference>
<sequence>MKTLLRPLPQFLSSSTKVSICKRCLSSTPRILSTPPPTPKLNSRWLSTTKSRLGKCILWGLSRPQAARASEVSKILGEEWRVLVAGSEGFLSGEGRAGLLRQKVVWGEMDSMGHVNNVTYIRYAESARVQWAHNFARVHDRAHKREWEDCVTSRGMGMILKSIRTDYKFPMTWPDHITVLHKLASLPKPGDHSFQLDVLVLSELYQRASARCFEDIVTYDYKKGRKTAVPDWMLKAFERTWNEQIREKERAGERLREVDRLMTALEKDTWDGEGAVEDMGVAT</sequence>
<accession>A0A9P7YZ85</accession>
<protein>
    <submittedName>
        <fullName evidence="1">Thioesterase-like superfamily-domain-containing protein</fullName>
    </submittedName>
</protein>
<dbReference type="SUPFAM" id="SSF54637">
    <property type="entry name" value="Thioesterase/thiol ester dehydrase-isomerase"/>
    <property type="match status" value="1"/>
</dbReference>
<dbReference type="OrthoDB" id="5538558at2759"/>
<dbReference type="GO" id="GO:0047617">
    <property type="term" value="F:fatty acyl-CoA hydrolase activity"/>
    <property type="evidence" value="ECO:0007669"/>
    <property type="project" value="TreeGrafter"/>
</dbReference>
<evidence type="ECO:0000313" key="2">
    <source>
        <dbReference type="Proteomes" id="UP000887226"/>
    </source>
</evidence>
<dbReference type="Pfam" id="PF13279">
    <property type="entry name" value="4HBT_2"/>
    <property type="match status" value="1"/>
</dbReference>
<name>A0A9P7YZ85_9HELO</name>